<accession>A0A4V2J3U9</accession>
<feature type="transmembrane region" description="Helical" evidence="7">
    <location>
        <begin position="205"/>
        <end position="225"/>
    </location>
</feature>
<feature type="transmembrane region" description="Helical" evidence="7">
    <location>
        <begin position="12"/>
        <end position="30"/>
    </location>
</feature>
<evidence type="ECO:0000256" key="1">
    <source>
        <dbReference type="ARBA" id="ARBA00004651"/>
    </source>
</evidence>
<dbReference type="GO" id="GO:0055085">
    <property type="term" value="P:transmembrane transport"/>
    <property type="evidence" value="ECO:0007669"/>
    <property type="project" value="InterPro"/>
</dbReference>
<dbReference type="InterPro" id="IPR050809">
    <property type="entry name" value="UgpAE/MalFG_permease"/>
</dbReference>
<proteinExistence type="inferred from homology"/>
<dbReference type="SUPFAM" id="SSF161098">
    <property type="entry name" value="MetI-like"/>
    <property type="match status" value="1"/>
</dbReference>
<dbReference type="Gene3D" id="1.10.3720.10">
    <property type="entry name" value="MetI-like"/>
    <property type="match status" value="1"/>
</dbReference>
<reference evidence="9 10" key="1">
    <citation type="submission" date="2019-02" db="EMBL/GenBank/DDBJ databases">
        <title>Paenibacillus sp. nov., isolated from surface-sterilized tissue of Thalictrum simplex L.</title>
        <authorList>
            <person name="Tuo L."/>
        </authorList>
    </citation>
    <scope>NUCLEOTIDE SEQUENCE [LARGE SCALE GENOMIC DNA]</scope>
    <source>
        <strain evidence="9 10">N2SHLJ1</strain>
    </source>
</reference>
<dbReference type="PANTHER" id="PTHR43227:SF11">
    <property type="entry name" value="BLL4140 PROTEIN"/>
    <property type="match status" value="1"/>
</dbReference>
<evidence type="ECO:0000256" key="3">
    <source>
        <dbReference type="ARBA" id="ARBA00022475"/>
    </source>
</evidence>
<name>A0A4V2J3U9_9BACL</name>
<comment type="subcellular location">
    <subcellularLocation>
        <location evidence="1 7">Cell membrane</location>
        <topology evidence="1 7">Multi-pass membrane protein</topology>
    </subcellularLocation>
</comment>
<gene>
    <name evidence="9" type="ORF">EYB31_21970</name>
</gene>
<feature type="transmembrane region" description="Helical" evidence="7">
    <location>
        <begin position="158"/>
        <end position="184"/>
    </location>
</feature>
<dbReference type="CDD" id="cd06261">
    <property type="entry name" value="TM_PBP2"/>
    <property type="match status" value="1"/>
</dbReference>
<feature type="transmembrane region" description="Helical" evidence="7">
    <location>
        <begin position="264"/>
        <end position="284"/>
    </location>
</feature>
<protein>
    <submittedName>
        <fullName evidence="9">Sugar ABC transporter permease</fullName>
    </submittedName>
</protein>
<evidence type="ECO:0000256" key="2">
    <source>
        <dbReference type="ARBA" id="ARBA00022448"/>
    </source>
</evidence>
<dbReference type="Pfam" id="PF00528">
    <property type="entry name" value="BPD_transp_1"/>
    <property type="match status" value="1"/>
</dbReference>
<feature type="transmembrane region" description="Helical" evidence="7">
    <location>
        <begin position="78"/>
        <end position="97"/>
    </location>
</feature>
<keyword evidence="2 7" id="KW-0813">Transport</keyword>
<dbReference type="AlphaFoldDB" id="A0A4V2J3U9"/>
<evidence type="ECO:0000313" key="9">
    <source>
        <dbReference type="EMBL" id="TBL75664.1"/>
    </source>
</evidence>
<evidence type="ECO:0000259" key="8">
    <source>
        <dbReference type="PROSITE" id="PS50928"/>
    </source>
</evidence>
<organism evidence="9 10">
    <name type="scientific">Paenibacillus thalictri</name>
    <dbReference type="NCBI Taxonomy" id="2527873"/>
    <lineage>
        <taxon>Bacteria</taxon>
        <taxon>Bacillati</taxon>
        <taxon>Bacillota</taxon>
        <taxon>Bacilli</taxon>
        <taxon>Bacillales</taxon>
        <taxon>Paenibacillaceae</taxon>
        <taxon>Paenibacillus</taxon>
    </lineage>
</organism>
<dbReference type="InterPro" id="IPR035906">
    <property type="entry name" value="MetI-like_sf"/>
</dbReference>
<feature type="domain" description="ABC transmembrane type-1" evidence="8">
    <location>
        <begin position="72"/>
        <end position="286"/>
    </location>
</feature>
<evidence type="ECO:0000313" key="10">
    <source>
        <dbReference type="Proteomes" id="UP000293142"/>
    </source>
</evidence>
<keyword evidence="6 7" id="KW-0472">Membrane</keyword>
<comment type="similarity">
    <text evidence="7">Belongs to the binding-protein-dependent transport system permease family.</text>
</comment>
<dbReference type="EMBL" id="SIRE01000016">
    <property type="protein sequence ID" value="TBL75664.1"/>
    <property type="molecule type" value="Genomic_DNA"/>
</dbReference>
<dbReference type="InterPro" id="IPR000515">
    <property type="entry name" value="MetI-like"/>
</dbReference>
<sequence length="299" mass="33724">MLQKIRFTDSLVLLLIALPGVLHFIIFKYIPIAGNIIAFQNFTLFTGFFNSKWVGLDHFIYMFQYPEFLIILRNSLKFGLYSIFFGFPAPLILALFLNEIRLVAFKRWVQTLLYLPHFLSWIIVGGIFLEILSLDGVFNAILKGMGIGPVSFLTEPRYFFGVVITGGIWKEVGWSMIIYLAALTGINPSLYEAANIDGAGRWRKMFSITIPCLMPAIVVLLLLRIGHLLDANVEQVLFFVNPLNKEVGEVFDTYIYRAGLLSGLYSYTTAIGIFKAAISVIMVVSLNQLSKKTTGESIY</sequence>
<evidence type="ECO:0000256" key="5">
    <source>
        <dbReference type="ARBA" id="ARBA00022989"/>
    </source>
</evidence>
<keyword evidence="5 7" id="KW-1133">Transmembrane helix</keyword>
<comment type="caution">
    <text evidence="9">The sequence shown here is derived from an EMBL/GenBank/DDBJ whole genome shotgun (WGS) entry which is preliminary data.</text>
</comment>
<keyword evidence="10" id="KW-1185">Reference proteome</keyword>
<evidence type="ECO:0000256" key="4">
    <source>
        <dbReference type="ARBA" id="ARBA00022692"/>
    </source>
</evidence>
<keyword evidence="3" id="KW-1003">Cell membrane</keyword>
<dbReference type="OrthoDB" id="2566545at2"/>
<dbReference type="GO" id="GO:0005886">
    <property type="term" value="C:plasma membrane"/>
    <property type="evidence" value="ECO:0007669"/>
    <property type="project" value="UniProtKB-SubCell"/>
</dbReference>
<keyword evidence="4 7" id="KW-0812">Transmembrane</keyword>
<feature type="transmembrane region" description="Helical" evidence="7">
    <location>
        <begin position="118"/>
        <end position="138"/>
    </location>
</feature>
<dbReference type="Proteomes" id="UP000293142">
    <property type="component" value="Unassembled WGS sequence"/>
</dbReference>
<dbReference type="PROSITE" id="PS50928">
    <property type="entry name" value="ABC_TM1"/>
    <property type="match status" value="1"/>
</dbReference>
<dbReference type="PANTHER" id="PTHR43227">
    <property type="entry name" value="BLL4140 PROTEIN"/>
    <property type="match status" value="1"/>
</dbReference>
<evidence type="ECO:0000256" key="6">
    <source>
        <dbReference type="ARBA" id="ARBA00023136"/>
    </source>
</evidence>
<evidence type="ECO:0000256" key="7">
    <source>
        <dbReference type="RuleBase" id="RU363032"/>
    </source>
</evidence>